<evidence type="ECO:0000313" key="1">
    <source>
        <dbReference type="EMBL" id="AJO22141.1"/>
    </source>
</evidence>
<dbReference type="Proteomes" id="UP000032024">
    <property type="component" value="Chromosome"/>
</dbReference>
<accession>A0AAN0WBD5</accession>
<keyword evidence="2" id="KW-1185">Reference proteome</keyword>
<name>A0AAN0WBD5_HEYCO</name>
<organism evidence="1 2">
    <name type="scientific">Heyndrickxia coagulans</name>
    <name type="common">Weizmannia coagulans</name>
    <dbReference type="NCBI Taxonomy" id="1398"/>
    <lineage>
        <taxon>Bacteria</taxon>
        <taxon>Bacillati</taxon>
        <taxon>Bacillota</taxon>
        <taxon>Bacilli</taxon>
        <taxon>Bacillales</taxon>
        <taxon>Bacillaceae</taxon>
        <taxon>Heyndrickxia</taxon>
    </lineage>
</organism>
<dbReference type="EMBL" id="CP010525">
    <property type="protein sequence ID" value="AJO22141.1"/>
    <property type="molecule type" value="Genomic_DNA"/>
</dbReference>
<protein>
    <submittedName>
        <fullName evidence="1">Uncharacterized protein</fullName>
    </submittedName>
</protein>
<dbReference type="AlphaFoldDB" id="A0AAN0WBD5"/>
<proteinExistence type="predicted"/>
<gene>
    <name evidence="1" type="ORF">SB48_HM08orf02112</name>
</gene>
<reference evidence="2" key="1">
    <citation type="submission" date="2015-01" db="EMBL/GenBank/DDBJ databases">
        <title>Comparative genome analysis of Bacillus coagulans HM-08, Clostridium butyricum HM-68, Bacillus subtilis HM-66 and Bacillus paralicheniformis BL-09.</title>
        <authorList>
            <person name="Zhang H."/>
        </authorList>
    </citation>
    <scope>NUCLEOTIDE SEQUENCE [LARGE SCALE GENOMIC DNA]</scope>
    <source>
        <strain evidence="2">HM-08</strain>
    </source>
</reference>
<sequence>MWTGILANATRLASVPPAWFFGMKWAGLKILIGREAGF</sequence>
<evidence type="ECO:0000313" key="2">
    <source>
        <dbReference type="Proteomes" id="UP000032024"/>
    </source>
</evidence>